<dbReference type="InterPro" id="IPR023393">
    <property type="entry name" value="START-like_dom_sf"/>
</dbReference>
<dbReference type="EMBL" id="PNBA02000013">
    <property type="protein sequence ID" value="KAG6402605.1"/>
    <property type="molecule type" value="Genomic_DNA"/>
</dbReference>
<proteinExistence type="predicted"/>
<dbReference type="InterPro" id="IPR000916">
    <property type="entry name" value="Bet_v_I/MLP"/>
</dbReference>
<evidence type="ECO:0000259" key="1">
    <source>
        <dbReference type="SMART" id="SM01037"/>
    </source>
</evidence>
<dbReference type="OrthoDB" id="1858121at2759"/>
<feature type="domain" description="Bet v I/Major latex protein" evidence="1">
    <location>
        <begin position="3"/>
        <end position="126"/>
    </location>
</feature>
<name>A0A8X8WYF1_SALSN</name>
<keyword evidence="3" id="KW-1185">Reference proteome</keyword>
<reference evidence="2" key="2">
    <citation type="submission" date="2020-08" db="EMBL/GenBank/DDBJ databases">
        <title>Plant Genome Project.</title>
        <authorList>
            <person name="Zhang R.-G."/>
        </authorList>
    </citation>
    <scope>NUCLEOTIDE SEQUENCE</scope>
    <source>
        <strain evidence="2">Huo1</strain>
        <tissue evidence="2">Leaf</tissue>
    </source>
</reference>
<dbReference type="SUPFAM" id="SSF55961">
    <property type="entry name" value="Bet v1-like"/>
    <property type="match status" value="1"/>
</dbReference>
<dbReference type="PANTHER" id="PTHR31907">
    <property type="entry name" value="MLP-LIKE PROTEIN 423"/>
    <property type="match status" value="1"/>
</dbReference>
<protein>
    <recommendedName>
        <fullName evidence="1">Bet v I/Major latex protein domain-containing protein</fullName>
    </recommendedName>
</protein>
<dbReference type="Pfam" id="PF00407">
    <property type="entry name" value="Bet_v_1"/>
    <property type="match status" value="1"/>
</dbReference>
<evidence type="ECO:0000313" key="2">
    <source>
        <dbReference type="EMBL" id="KAG6402605.1"/>
    </source>
</evidence>
<evidence type="ECO:0000313" key="3">
    <source>
        <dbReference type="Proteomes" id="UP000298416"/>
    </source>
</evidence>
<dbReference type="InterPro" id="IPR051761">
    <property type="entry name" value="MLP-like_ligand-binding"/>
</dbReference>
<dbReference type="GO" id="GO:0006952">
    <property type="term" value="P:defense response"/>
    <property type="evidence" value="ECO:0007669"/>
    <property type="project" value="InterPro"/>
</dbReference>
<dbReference type="Gene3D" id="3.30.530.20">
    <property type="match status" value="1"/>
</dbReference>
<reference evidence="2" key="1">
    <citation type="submission" date="2018-01" db="EMBL/GenBank/DDBJ databases">
        <authorList>
            <person name="Mao J.F."/>
        </authorList>
    </citation>
    <scope>NUCLEOTIDE SEQUENCE</scope>
    <source>
        <strain evidence="2">Huo1</strain>
        <tissue evidence="2">Leaf</tissue>
    </source>
</reference>
<organism evidence="2">
    <name type="scientific">Salvia splendens</name>
    <name type="common">Scarlet sage</name>
    <dbReference type="NCBI Taxonomy" id="180675"/>
    <lineage>
        <taxon>Eukaryota</taxon>
        <taxon>Viridiplantae</taxon>
        <taxon>Streptophyta</taxon>
        <taxon>Embryophyta</taxon>
        <taxon>Tracheophyta</taxon>
        <taxon>Spermatophyta</taxon>
        <taxon>Magnoliopsida</taxon>
        <taxon>eudicotyledons</taxon>
        <taxon>Gunneridae</taxon>
        <taxon>Pentapetalae</taxon>
        <taxon>asterids</taxon>
        <taxon>lamiids</taxon>
        <taxon>Lamiales</taxon>
        <taxon>Lamiaceae</taxon>
        <taxon>Nepetoideae</taxon>
        <taxon>Mentheae</taxon>
        <taxon>Salviinae</taxon>
        <taxon>Salvia</taxon>
        <taxon>Salvia subgen. Calosphace</taxon>
        <taxon>core Calosphace</taxon>
    </lineage>
</organism>
<gene>
    <name evidence="2" type="ORF">SASPL_134802</name>
</gene>
<accession>A0A8X8WYF1</accession>
<dbReference type="AlphaFoldDB" id="A0A8X8WYF1"/>
<dbReference type="SMART" id="SM01037">
    <property type="entry name" value="Bet_v_1"/>
    <property type="match status" value="1"/>
</dbReference>
<comment type="caution">
    <text evidence="2">The sequence shown here is derived from an EMBL/GenBank/DDBJ whole genome shotgun (WGS) entry which is preliminary data.</text>
</comment>
<dbReference type="Proteomes" id="UP000298416">
    <property type="component" value="Unassembled WGS sequence"/>
</dbReference>
<sequence length="127" mass="14222">MAGQPCKLVAQVAFKAGGDVFHHLMSKNPKHFAKVCPSKENGKEQRSKQVIEVNDEKKQVKFKVIEGDVLELYKNMVISYDVETKGGIDFVTRTIEYELLKPDNPPPVGLLNLGLELSKQVEVHIFG</sequence>